<keyword evidence="1" id="KW-0472">Membrane</keyword>
<evidence type="ECO:0008006" key="4">
    <source>
        <dbReference type="Google" id="ProtNLM"/>
    </source>
</evidence>
<keyword evidence="1" id="KW-1133">Transmembrane helix</keyword>
<feature type="transmembrane region" description="Helical" evidence="1">
    <location>
        <begin position="96"/>
        <end position="116"/>
    </location>
</feature>
<comment type="caution">
    <text evidence="2">The sequence shown here is derived from an EMBL/GenBank/DDBJ whole genome shotgun (WGS) entry which is preliminary data.</text>
</comment>
<feature type="transmembrane region" description="Helical" evidence="1">
    <location>
        <begin position="220"/>
        <end position="236"/>
    </location>
</feature>
<feature type="transmembrane region" description="Helical" evidence="1">
    <location>
        <begin position="70"/>
        <end position="90"/>
    </location>
</feature>
<keyword evidence="1" id="KW-0812">Transmembrane</keyword>
<evidence type="ECO:0000256" key="1">
    <source>
        <dbReference type="SAM" id="Phobius"/>
    </source>
</evidence>
<feature type="transmembrane region" description="Helical" evidence="1">
    <location>
        <begin position="168"/>
        <end position="191"/>
    </location>
</feature>
<feature type="transmembrane region" description="Helical" evidence="1">
    <location>
        <begin position="40"/>
        <end position="58"/>
    </location>
</feature>
<sequence length="412" mass="48843">MSGKVLLEKLSFPKKILFIFSLLIGICFWSNLALDINPWGTRWAYPLVFIYCLILLFDKSTEWKSYKWEFAGVLKWTIITMFLSFIPAYIDWNQSILLSLQASIKYTWILFIYFILRRWNIGTSYIMKYIIILSIIWVIIEIGQQFTYPNYWFTGRPDEGYGIAERMGLYRFYIWGVDFVMIAFAYCVGLLAQRENKFSINLLCLGTIFLIGLLCYCSRKHIYVSLLTIGIVSLSIKSKYRNLIRFVFALLVFAIIYNFYADFAEMNEQSIEAQGEGEDFIRFLALDYYLFKFSDSPLYFWLGSGIPSISELGRVNTYAIDVLKFYRADIGIFGYYSLFGIIGTLPFIFYIWKFLKNWNYIDLWFKLFFIMKLILIVFDFWGNWNVGMMAYVIFLYMLELNIQKNKGQRVKT</sequence>
<feature type="transmembrane region" description="Helical" evidence="1">
    <location>
        <begin position="384"/>
        <end position="402"/>
    </location>
</feature>
<feature type="transmembrane region" description="Helical" evidence="1">
    <location>
        <begin position="128"/>
        <end position="148"/>
    </location>
</feature>
<name>A0A1Q6HPN3_BACUN</name>
<feature type="transmembrane region" description="Helical" evidence="1">
    <location>
        <begin position="16"/>
        <end position="34"/>
    </location>
</feature>
<dbReference type="EMBL" id="MNQU01000341">
    <property type="protein sequence ID" value="OKZ28522.1"/>
    <property type="molecule type" value="Genomic_DNA"/>
</dbReference>
<evidence type="ECO:0000313" key="3">
    <source>
        <dbReference type="Proteomes" id="UP000186549"/>
    </source>
</evidence>
<feature type="transmembrane region" description="Helical" evidence="1">
    <location>
        <begin position="333"/>
        <end position="352"/>
    </location>
</feature>
<reference evidence="2 3" key="1">
    <citation type="journal article" date="2016" name="Nat. Biotechnol.">
        <title>Measurement of bacterial replication rates in microbial communities.</title>
        <authorList>
            <person name="Brown C.T."/>
            <person name="Olm M.R."/>
            <person name="Thomas B.C."/>
            <person name="Banfield J.F."/>
        </authorList>
    </citation>
    <scope>NUCLEOTIDE SEQUENCE [LARGE SCALE GENOMIC DNA]</scope>
    <source>
        <strain evidence="2">45_41</strain>
    </source>
</reference>
<dbReference type="AlphaFoldDB" id="A0A1Q6HPN3"/>
<protein>
    <recommendedName>
        <fullName evidence="4">O-antigen ligase domain-containing protein</fullName>
    </recommendedName>
</protein>
<dbReference type="Proteomes" id="UP000186549">
    <property type="component" value="Unassembled WGS sequence"/>
</dbReference>
<feature type="transmembrane region" description="Helical" evidence="1">
    <location>
        <begin position="198"/>
        <end position="214"/>
    </location>
</feature>
<organism evidence="2 3">
    <name type="scientific">Bacteroides uniformis</name>
    <dbReference type="NCBI Taxonomy" id="820"/>
    <lineage>
        <taxon>Bacteria</taxon>
        <taxon>Pseudomonadati</taxon>
        <taxon>Bacteroidota</taxon>
        <taxon>Bacteroidia</taxon>
        <taxon>Bacteroidales</taxon>
        <taxon>Bacteroidaceae</taxon>
        <taxon>Bacteroides</taxon>
    </lineage>
</organism>
<accession>A0A1Q6HPN3</accession>
<feature type="transmembrane region" description="Helical" evidence="1">
    <location>
        <begin position="243"/>
        <end position="260"/>
    </location>
</feature>
<proteinExistence type="predicted"/>
<gene>
    <name evidence="2" type="ORF">BHV79_19090</name>
</gene>
<evidence type="ECO:0000313" key="2">
    <source>
        <dbReference type="EMBL" id="OKZ28522.1"/>
    </source>
</evidence>